<evidence type="ECO:0000256" key="1">
    <source>
        <dbReference type="ARBA" id="ARBA00004141"/>
    </source>
</evidence>
<comment type="subcellular location">
    <subcellularLocation>
        <location evidence="1">Membrane</location>
        <topology evidence="1">Multi-pass membrane protein</topology>
    </subcellularLocation>
</comment>
<feature type="transmembrane region" description="Helical" evidence="5">
    <location>
        <begin position="109"/>
        <end position="130"/>
    </location>
</feature>
<evidence type="ECO:0000259" key="6">
    <source>
        <dbReference type="Pfam" id="PF01699"/>
    </source>
</evidence>
<evidence type="ECO:0000256" key="4">
    <source>
        <dbReference type="ARBA" id="ARBA00023136"/>
    </source>
</evidence>
<dbReference type="EMBL" id="SMFU01000007">
    <property type="protein sequence ID" value="TCK09360.1"/>
    <property type="molecule type" value="Genomic_DNA"/>
</dbReference>
<protein>
    <submittedName>
        <fullName evidence="7">Cation:H+ antiporter</fullName>
    </submittedName>
</protein>
<dbReference type="PANTHER" id="PTHR10846">
    <property type="entry name" value="SODIUM/POTASSIUM/CALCIUM EXCHANGER"/>
    <property type="match status" value="1"/>
</dbReference>
<evidence type="ECO:0000256" key="2">
    <source>
        <dbReference type="ARBA" id="ARBA00022692"/>
    </source>
</evidence>
<feature type="transmembrane region" description="Helical" evidence="5">
    <location>
        <begin position="251"/>
        <end position="272"/>
    </location>
</feature>
<evidence type="ECO:0000313" key="7">
    <source>
        <dbReference type="EMBL" id="TCK09360.1"/>
    </source>
</evidence>
<keyword evidence="2 5" id="KW-0812">Transmembrane</keyword>
<dbReference type="GO" id="GO:0008273">
    <property type="term" value="F:calcium, potassium:sodium antiporter activity"/>
    <property type="evidence" value="ECO:0007669"/>
    <property type="project" value="TreeGrafter"/>
</dbReference>
<dbReference type="Pfam" id="PF01699">
    <property type="entry name" value="Na_Ca_ex"/>
    <property type="match status" value="2"/>
</dbReference>
<evidence type="ECO:0000313" key="8">
    <source>
        <dbReference type="Proteomes" id="UP000294546"/>
    </source>
</evidence>
<feature type="transmembrane region" description="Helical" evidence="5">
    <location>
        <begin position="292"/>
        <end position="308"/>
    </location>
</feature>
<dbReference type="PANTHER" id="PTHR10846:SF8">
    <property type="entry name" value="INNER MEMBRANE PROTEIN YRBG"/>
    <property type="match status" value="1"/>
</dbReference>
<proteinExistence type="predicted"/>
<accession>A0A4R1GPT9</accession>
<feature type="domain" description="Sodium/calcium exchanger membrane region" evidence="6">
    <location>
        <begin position="10"/>
        <end position="129"/>
    </location>
</feature>
<dbReference type="InterPro" id="IPR044880">
    <property type="entry name" value="NCX_ion-bd_dom_sf"/>
</dbReference>
<feature type="transmembrane region" description="Helical" evidence="5">
    <location>
        <begin position="6"/>
        <end position="24"/>
    </location>
</feature>
<feature type="domain" description="Sodium/calcium exchanger membrane region" evidence="6">
    <location>
        <begin position="192"/>
        <end position="339"/>
    </location>
</feature>
<organism evidence="7 8">
    <name type="scientific">Marinobacterium mangrovicola</name>
    <dbReference type="NCBI Taxonomy" id="1476959"/>
    <lineage>
        <taxon>Bacteria</taxon>
        <taxon>Pseudomonadati</taxon>
        <taxon>Pseudomonadota</taxon>
        <taxon>Gammaproteobacteria</taxon>
        <taxon>Oceanospirillales</taxon>
        <taxon>Oceanospirillaceae</taxon>
        <taxon>Marinobacterium</taxon>
    </lineage>
</organism>
<dbReference type="Proteomes" id="UP000294546">
    <property type="component" value="Unassembled WGS sequence"/>
</dbReference>
<keyword evidence="8" id="KW-1185">Reference proteome</keyword>
<feature type="transmembrane region" description="Helical" evidence="5">
    <location>
        <begin position="221"/>
        <end position="239"/>
    </location>
</feature>
<gene>
    <name evidence="7" type="ORF">CLV83_1466</name>
</gene>
<dbReference type="Gene3D" id="1.20.1420.30">
    <property type="entry name" value="NCX, central ion-binding region"/>
    <property type="match status" value="2"/>
</dbReference>
<dbReference type="GO" id="GO:0006874">
    <property type="term" value="P:intracellular calcium ion homeostasis"/>
    <property type="evidence" value="ECO:0007669"/>
    <property type="project" value="TreeGrafter"/>
</dbReference>
<reference evidence="7 8" key="1">
    <citation type="submission" date="2019-03" db="EMBL/GenBank/DDBJ databases">
        <title>Genomic Encyclopedia of Archaeal and Bacterial Type Strains, Phase II (KMG-II): from individual species to whole genera.</title>
        <authorList>
            <person name="Goeker M."/>
        </authorList>
    </citation>
    <scope>NUCLEOTIDE SEQUENCE [LARGE SCALE GENOMIC DNA]</scope>
    <source>
        <strain evidence="7 8">DSM 27697</strain>
    </source>
</reference>
<keyword evidence="4 5" id="KW-0472">Membrane</keyword>
<sequence>MADDGTLTASILIFASGALAIMLFGTRITRVVDQLADRTGVGEAVAGALFLGAATSLSGSVLSVTAAWNGHPTLAVSNAIGGIAVQTLFLAVADCFYRRANLEHAAASAPNMLQNALLIVLLALILLGPITPDLTFFSIHPITPVLFIFYIYGIKLVQSAFERPMWLPSRTRETRADEPDTHNRHVSLGRLWGEFVVLMLVLGLAGWWLEPAAANIAAKSGIGETVVGVLLTAISTSIPELVTSVAAVRRGALTLAVGGIIGGNAFDTLFTAASDIAYRPGSIYHHIPQETIVWLVLTLLMSGVLLMGQIRRQEQGPGGIGFESVGVIGIYVLGLVLMLG</sequence>
<comment type="caution">
    <text evidence="7">The sequence shown here is derived from an EMBL/GenBank/DDBJ whole genome shotgun (WGS) entry which is preliminary data.</text>
</comment>
<evidence type="ECO:0000256" key="3">
    <source>
        <dbReference type="ARBA" id="ARBA00022989"/>
    </source>
</evidence>
<feature type="transmembrane region" description="Helical" evidence="5">
    <location>
        <begin position="74"/>
        <end position="97"/>
    </location>
</feature>
<feature type="transmembrane region" description="Helical" evidence="5">
    <location>
        <begin position="136"/>
        <end position="157"/>
    </location>
</feature>
<dbReference type="GO" id="GO:0005262">
    <property type="term" value="F:calcium channel activity"/>
    <property type="evidence" value="ECO:0007669"/>
    <property type="project" value="TreeGrafter"/>
</dbReference>
<dbReference type="OrthoDB" id="153124at2"/>
<dbReference type="RefSeq" id="WP_132289529.1">
    <property type="nucleotide sequence ID" value="NZ_SMFU01000007.1"/>
</dbReference>
<feature type="transmembrane region" description="Helical" evidence="5">
    <location>
        <begin position="45"/>
        <end position="68"/>
    </location>
</feature>
<dbReference type="GO" id="GO:0005886">
    <property type="term" value="C:plasma membrane"/>
    <property type="evidence" value="ECO:0007669"/>
    <property type="project" value="TreeGrafter"/>
</dbReference>
<dbReference type="AlphaFoldDB" id="A0A4R1GPT9"/>
<dbReference type="InterPro" id="IPR004481">
    <property type="entry name" value="K/Na/Ca-exchanger"/>
</dbReference>
<name>A0A4R1GPT9_9GAMM</name>
<feature type="transmembrane region" description="Helical" evidence="5">
    <location>
        <begin position="191"/>
        <end position="209"/>
    </location>
</feature>
<dbReference type="InterPro" id="IPR004837">
    <property type="entry name" value="NaCa_Exmemb"/>
</dbReference>
<keyword evidence="3 5" id="KW-1133">Transmembrane helix</keyword>
<feature type="transmembrane region" description="Helical" evidence="5">
    <location>
        <begin position="320"/>
        <end position="339"/>
    </location>
</feature>
<evidence type="ECO:0000256" key="5">
    <source>
        <dbReference type="SAM" id="Phobius"/>
    </source>
</evidence>